<protein>
    <recommendedName>
        <fullName evidence="6">FAD-binding domain-containing protein</fullName>
    </recommendedName>
</protein>
<evidence type="ECO:0008006" key="6">
    <source>
        <dbReference type="Google" id="ProtNLM"/>
    </source>
</evidence>
<comment type="similarity">
    <text evidence="1">Belongs to the paxM FAD-dependent monooxygenase family.</text>
</comment>
<evidence type="ECO:0000313" key="5">
    <source>
        <dbReference type="Proteomes" id="UP000016936"/>
    </source>
</evidence>
<dbReference type="EMBL" id="KB445580">
    <property type="protein sequence ID" value="EMD88889.1"/>
    <property type="molecule type" value="Genomic_DNA"/>
</dbReference>
<dbReference type="OMA" id="IYRSKLH"/>
<dbReference type="AlphaFoldDB" id="M2TQU4"/>
<dbReference type="PANTHER" id="PTHR13789">
    <property type="entry name" value="MONOOXYGENASE"/>
    <property type="match status" value="1"/>
</dbReference>
<reference evidence="4 5" key="1">
    <citation type="journal article" date="2012" name="PLoS Pathog.">
        <title>Diverse lifestyles and strategies of plant pathogenesis encoded in the genomes of eighteen Dothideomycetes fungi.</title>
        <authorList>
            <person name="Ohm R.A."/>
            <person name="Feau N."/>
            <person name="Henrissat B."/>
            <person name="Schoch C.L."/>
            <person name="Horwitz B.A."/>
            <person name="Barry K.W."/>
            <person name="Condon B.J."/>
            <person name="Copeland A.C."/>
            <person name="Dhillon B."/>
            <person name="Glaser F."/>
            <person name="Hesse C.N."/>
            <person name="Kosti I."/>
            <person name="LaButti K."/>
            <person name="Lindquist E.A."/>
            <person name="Lucas S."/>
            <person name="Salamov A.A."/>
            <person name="Bradshaw R.E."/>
            <person name="Ciuffetti L."/>
            <person name="Hamelin R.C."/>
            <person name="Kema G.H.J."/>
            <person name="Lawrence C."/>
            <person name="Scott J.A."/>
            <person name="Spatafora J.W."/>
            <person name="Turgeon B.G."/>
            <person name="de Wit P.J.G.M."/>
            <person name="Zhong S."/>
            <person name="Goodwin S.B."/>
            <person name="Grigoriev I.V."/>
        </authorList>
    </citation>
    <scope>NUCLEOTIDE SEQUENCE [LARGE SCALE GENOMIC DNA]</scope>
    <source>
        <strain evidence="5">C5 / ATCC 48332 / race O</strain>
    </source>
</reference>
<evidence type="ECO:0000313" key="4">
    <source>
        <dbReference type="EMBL" id="EMD88889.1"/>
    </source>
</evidence>
<keyword evidence="5" id="KW-1185">Reference proteome</keyword>
<accession>M2TQU4</accession>
<dbReference type="HOGENOM" id="CLU_009665_19_1_1"/>
<dbReference type="GO" id="GO:0004497">
    <property type="term" value="F:monooxygenase activity"/>
    <property type="evidence" value="ECO:0007669"/>
    <property type="project" value="UniProtKB-KW"/>
</dbReference>
<keyword evidence="2" id="KW-0560">Oxidoreductase</keyword>
<gene>
    <name evidence="4" type="ORF">COCHEDRAFT_1033036</name>
</gene>
<dbReference type="InterPro" id="IPR050493">
    <property type="entry name" value="FAD-dep_Monooxygenase_BioMet"/>
</dbReference>
<dbReference type="eggNOG" id="KOG2614">
    <property type="taxonomic scope" value="Eukaryota"/>
</dbReference>
<organism evidence="4 5">
    <name type="scientific">Cochliobolus heterostrophus (strain C5 / ATCC 48332 / race O)</name>
    <name type="common">Southern corn leaf blight fungus</name>
    <name type="synonym">Bipolaris maydis</name>
    <dbReference type="NCBI Taxonomy" id="701091"/>
    <lineage>
        <taxon>Eukaryota</taxon>
        <taxon>Fungi</taxon>
        <taxon>Dikarya</taxon>
        <taxon>Ascomycota</taxon>
        <taxon>Pezizomycotina</taxon>
        <taxon>Dothideomycetes</taxon>
        <taxon>Pleosporomycetidae</taxon>
        <taxon>Pleosporales</taxon>
        <taxon>Pleosporineae</taxon>
        <taxon>Pleosporaceae</taxon>
        <taxon>Bipolaris</taxon>
    </lineage>
</organism>
<dbReference type="OrthoDB" id="16820at2759"/>
<evidence type="ECO:0000256" key="1">
    <source>
        <dbReference type="ARBA" id="ARBA00007992"/>
    </source>
</evidence>
<dbReference type="InterPro" id="IPR036188">
    <property type="entry name" value="FAD/NAD-bd_sf"/>
</dbReference>
<dbReference type="Gene3D" id="3.50.50.60">
    <property type="entry name" value="FAD/NAD(P)-binding domain"/>
    <property type="match status" value="1"/>
</dbReference>
<reference evidence="5" key="2">
    <citation type="journal article" date="2013" name="PLoS Genet.">
        <title>Comparative genome structure, secondary metabolite, and effector coding capacity across Cochliobolus pathogens.</title>
        <authorList>
            <person name="Condon B.J."/>
            <person name="Leng Y."/>
            <person name="Wu D."/>
            <person name="Bushley K.E."/>
            <person name="Ohm R.A."/>
            <person name="Otillar R."/>
            <person name="Martin J."/>
            <person name="Schackwitz W."/>
            <person name="Grimwood J."/>
            <person name="MohdZainudin N."/>
            <person name="Xue C."/>
            <person name="Wang R."/>
            <person name="Manning V.A."/>
            <person name="Dhillon B."/>
            <person name="Tu Z.J."/>
            <person name="Steffenson B.J."/>
            <person name="Salamov A."/>
            <person name="Sun H."/>
            <person name="Lowry S."/>
            <person name="LaButti K."/>
            <person name="Han J."/>
            <person name="Copeland A."/>
            <person name="Lindquist E."/>
            <person name="Barry K."/>
            <person name="Schmutz J."/>
            <person name="Baker S.E."/>
            <person name="Ciuffetti L.M."/>
            <person name="Grigoriev I.V."/>
            <person name="Zhong S."/>
            <person name="Turgeon B.G."/>
        </authorList>
    </citation>
    <scope>NUCLEOTIDE SEQUENCE [LARGE SCALE GENOMIC DNA]</scope>
    <source>
        <strain evidence="5">C5 / ATCC 48332 / race O</strain>
    </source>
</reference>
<sequence length="365" mass="40938">MIGEAMVLQASTHKNLQAWPSFLEKHNGKCLRNFPLGIPELTSLAVNRRGMHIELKQYAEDLGIKTQYSTHATEYMETDDAGIVVLSDGRELTADMVVAADGVGSRSWKLILHKFEKPVSSGYAIYRSDFPTGDAMKNPVIAEHFSGAETRMELHFGPNAHGDTGNAKEDWWWTTSASDALPFVETWAPFFKEIVKFTPNNTCIDWELIGDSAHTFLPSSGSGASMAMEDGFSLAAYLQIAGRQDIPLATRVHNKLSTKHNKFERVACAQKMGFKDRLKFHTSDLAKAEENPDSIGRFTGQWLLRHDPIQYAYDNFQACADHLLRGTEFKNSNFVPGHTFKQWTVTEFLEAQEHGKDIDDDGDWS</sequence>
<dbReference type="Proteomes" id="UP000016936">
    <property type="component" value="Unassembled WGS sequence"/>
</dbReference>
<keyword evidence="3" id="KW-0503">Monooxygenase</keyword>
<dbReference type="PANTHER" id="PTHR13789:SF236">
    <property type="entry name" value="MONOOXYGENASE, PUTATIVE (AFU_ORTHOLOGUE AFUA_6G12060)-RELATED"/>
    <property type="match status" value="1"/>
</dbReference>
<proteinExistence type="inferred from homology"/>
<dbReference type="SUPFAM" id="SSF51905">
    <property type="entry name" value="FAD/NAD(P)-binding domain"/>
    <property type="match status" value="1"/>
</dbReference>
<evidence type="ECO:0000256" key="2">
    <source>
        <dbReference type="ARBA" id="ARBA00023002"/>
    </source>
</evidence>
<dbReference type="STRING" id="701091.M2TQU4"/>
<name>M2TQU4_COCH5</name>
<evidence type="ECO:0000256" key="3">
    <source>
        <dbReference type="ARBA" id="ARBA00023033"/>
    </source>
</evidence>